<comment type="caution">
    <text evidence="3">The sequence shown here is derived from an EMBL/GenBank/DDBJ whole genome shotgun (WGS) entry which is preliminary data.</text>
</comment>
<dbReference type="InterPro" id="IPR005031">
    <property type="entry name" value="COQ10_START"/>
</dbReference>
<feature type="domain" description="Ska2 N-terminal" evidence="2">
    <location>
        <begin position="280"/>
        <end position="385"/>
    </location>
</feature>
<reference evidence="3 4" key="1">
    <citation type="journal article" date="2024" name="Nat. Commun.">
        <title>Phylogenomics reveals the evolutionary origins of lichenization in chlorophyte algae.</title>
        <authorList>
            <person name="Puginier C."/>
            <person name="Libourel C."/>
            <person name="Otte J."/>
            <person name="Skaloud P."/>
            <person name="Haon M."/>
            <person name="Grisel S."/>
            <person name="Petersen M."/>
            <person name="Berrin J.G."/>
            <person name="Delaux P.M."/>
            <person name="Dal Grande F."/>
            <person name="Keller J."/>
        </authorList>
    </citation>
    <scope>NUCLEOTIDE SEQUENCE [LARGE SCALE GENOMIC DNA]</scope>
    <source>
        <strain evidence="3 4">SAG 2145</strain>
    </source>
</reference>
<dbReference type="Gene3D" id="6.10.250.1380">
    <property type="match status" value="1"/>
</dbReference>
<dbReference type="Proteomes" id="UP001438707">
    <property type="component" value="Unassembled WGS sequence"/>
</dbReference>
<dbReference type="Gene3D" id="3.30.530.20">
    <property type="match status" value="2"/>
</dbReference>
<feature type="domain" description="Coenzyme Q-binding protein COQ10 START" evidence="1">
    <location>
        <begin position="97"/>
        <end position="264"/>
    </location>
</feature>
<dbReference type="EMBL" id="JALJOS010000051">
    <property type="protein sequence ID" value="KAK9818998.1"/>
    <property type="molecule type" value="Genomic_DNA"/>
</dbReference>
<dbReference type="Pfam" id="PF03364">
    <property type="entry name" value="Polyketide_cyc"/>
    <property type="match status" value="1"/>
</dbReference>
<dbReference type="Pfam" id="PF16740">
    <property type="entry name" value="SKA2"/>
    <property type="match status" value="1"/>
</dbReference>
<dbReference type="PANTHER" id="PTHR34060:SF1">
    <property type="entry name" value="POLYKETIDE CYCLASE _ DEHYDRASE AND LIPID TRANSPORT PROTEIN"/>
    <property type="match status" value="1"/>
</dbReference>
<sequence>MQGVCVGSRACFQETPVQSRAICRTKRVQARQILHGKAAAANTRGSSLHGRSRRLIRRSSLACRATAAGLGSLVGPVAVEMEKGRSNSRHLSAGVEIAAPVSIVWAALTDYDNLGVFIPGLAENRCLSRRPDGCTLLQRGEEALGFGIKFSATVVLQIQEHAAGLPGAACLDDREALSRSSAPNQGPLPFPRSGTPGAPAMDISFRLQEGDFQAFCGVWRMQQGHLGPQTCRLSYCVFVRPQVWLPVALVQARIRGEIAANLQAVGRHSERIFLGMSSLHTSCQQLGISLERAEADLTAISHRLTQEFQERYEGQGANPHSLLLRIKRLHRELPEVKQSCWDMYNAKQAFVDQTKSIFQHNNGQLALLQQKAGMKQDPADDASTTQLYTALDQWKSSEGTWTLWPRQCLSRQG</sequence>
<organism evidence="3 4">
    <name type="scientific">Apatococcus lobatus</name>
    <dbReference type="NCBI Taxonomy" id="904363"/>
    <lineage>
        <taxon>Eukaryota</taxon>
        <taxon>Viridiplantae</taxon>
        <taxon>Chlorophyta</taxon>
        <taxon>core chlorophytes</taxon>
        <taxon>Trebouxiophyceae</taxon>
        <taxon>Chlorellales</taxon>
        <taxon>Chlorellaceae</taxon>
        <taxon>Apatococcus</taxon>
    </lineage>
</organism>
<dbReference type="SUPFAM" id="SSF55961">
    <property type="entry name" value="Bet v1-like"/>
    <property type="match status" value="1"/>
</dbReference>
<keyword evidence="4" id="KW-1185">Reference proteome</keyword>
<dbReference type="InterPro" id="IPR042091">
    <property type="entry name" value="Ska2_N"/>
</dbReference>
<proteinExistence type="predicted"/>
<evidence type="ECO:0000313" key="4">
    <source>
        <dbReference type="Proteomes" id="UP001438707"/>
    </source>
</evidence>
<dbReference type="PANTHER" id="PTHR34060">
    <property type="entry name" value="POLYKETIDE CYCLASE / DEHYDRASE AND LIPID TRANSPORT PROTEIN"/>
    <property type="match status" value="1"/>
</dbReference>
<evidence type="ECO:0008006" key="5">
    <source>
        <dbReference type="Google" id="ProtNLM"/>
    </source>
</evidence>
<protein>
    <recommendedName>
        <fullName evidence="5">Coenzyme Q-binding protein COQ10 START domain-containing protein</fullName>
    </recommendedName>
</protein>
<name>A0AAW1QBY1_9CHLO</name>
<evidence type="ECO:0000313" key="3">
    <source>
        <dbReference type="EMBL" id="KAK9818998.1"/>
    </source>
</evidence>
<accession>A0AAW1QBY1</accession>
<dbReference type="InterPro" id="IPR023393">
    <property type="entry name" value="START-like_dom_sf"/>
</dbReference>
<evidence type="ECO:0000259" key="2">
    <source>
        <dbReference type="Pfam" id="PF16740"/>
    </source>
</evidence>
<evidence type="ECO:0000259" key="1">
    <source>
        <dbReference type="Pfam" id="PF03364"/>
    </source>
</evidence>
<gene>
    <name evidence="3" type="ORF">WJX74_000169</name>
</gene>
<dbReference type="AlphaFoldDB" id="A0AAW1QBY1"/>